<evidence type="ECO:0000256" key="4">
    <source>
        <dbReference type="ARBA" id="ARBA00022932"/>
    </source>
</evidence>
<comment type="catalytic activity">
    <reaction evidence="6 7">
        <text>DNA(n) + a 2'-deoxyribonucleoside 5'-triphosphate = DNA(n+1) + diphosphate</text>
        <dbReference type="Rhea" id="RHEA:22508"/>
        <dbReference type="Rhea" id="RHEA-COMP:17339"/>
        <dbReference type="Rhea" id="RHEA-COMP:17340"/>
        <dbReference type="ChEBI" id="CHEBI:33019"/>
        <dbReference type="ChEBI" id="CHEBI:61560"/>
        <dbReference type="ChEBI" id="CHEBI:173112"/>
        <dbReference type="EC" id="2.7.7.7"/>
    </reaction>
</comment>
<evidence type="ECO:0000259" key="8">
    <source>
        <dbReference type="Pfam" id="PF00136"/>
    </source>
</evidence>
<dbReference type="Gene3D" id="1.10.132.60">
    <property type="entry name" value="DNA polymerase family B, C-terminal domain"/>
    <property type="match status" value="1"/>
</dbReference>
<dbReference type="Gene3D" id="3.30.420.10">
    <property type="entry name" value="Ribonuclease H-like superfamily/Ribonuclease H"/>
    <property type="match status" value="1"/>
</dbReference>
<organism evidence="10 11">
    <name type="scientific">Chitinimonas lacunae</name>
    <dbReference type="NCBI Taxonomy" id="1963018"/>
    <lineage>
        <taxon>Bacteria</taxon>
        <taxon>Pseudomonadati</taxon>
        <taxon>Pseudomonadota</taxon>
        <taxon>Betaproteobacteria</taxon>
        <taxon>Neisseriales</taxon>
        <taxon>Chitinibacteraceae</taxon>
        <taxon>Chitinimonas</taxon>
    </lineage>
</organism>
<dbReference type="InterPro" id="IPR012337">
    <property type="entry name" value="RNaseH-like_sf"/>
</dbReference>
<dbReference type="EMBL" id="JBHSBU010000001">
    <property type="protein sequence ID" value="MFC4160863.1"/>
    <property type="molecule type" value="Genomic_DNA"/>
</dbReference>
<evidence type="ECO:0000256" key="1">
    <source>
        <dbReference type="ARBA" id="ARBA00005755"/>
    </source>
</evidence>
<dbReference type="Pfam" id="PF21474">
    <property type="entry name" value="DNApolII_N"/>
    <property type="match status" value="1"/>
</dbReference>
<feature type="domain" description="DNA-directed DNA polymerase family B exonuclease" evidence="9">
    <location>
        <begin position="151"/>
        <end position="299"/>
    </location>
</feature>
<dbReference type="NCBIfam" id="NF004421">
    <property type="entry name" value="PRK05762.1-2"/>
    <property type="match status" value="1"/>
</dbReference>
<evidence type="ECO:0000256" key="3">
    <source>
        <dbReference type="ARBA" id="ARBA00022695"/>
    </source>
</evidence>
<dbReference type="InterPro" id="IPR042087">
    <property type="entry name" value="DNA_pol_B_thumb"/>
</dbReference>
<protein>
    <recommendedName>
        <fullName evidence="7">DNA polymerase</fullName>
        <ecNumber evidence="7">2.7.7.7</ecNumber>
    </recommendedName>
</protein>
<keyword evidence="5 7" id="KW-0238">DNA-binding</keyword>
<dbReference type="CDD" id="cd05784">
    <property type="entry name" value="DNA_polB_II_exo"/>
    <property type="match status" value="1"/>
</dbReference>
<dbReference type="InterPro" id="IPR017964">
    <property type="entry name" value="DNA-dir_DNA_pol_B_CS"/>
</dbReference>
<dbReference type="InterPro" id="IPR006134">
    <property type="entry name" value="DNA-dir_DNA_pol_B_multi_dom"/>
</dbReference>
<evidence type="ECO:0000313" key="10">
    <source>
        <dbReference type="EMBL" id="MFC4160863.1"/>
    </source>
</evidence>
<dbReference type="Proteomes" id="UP001595791">
    <property type="component" value="Unassembled WGS sequence"/>
</dbReference>
<feature type="domain" description="DNA-directed DNA polymerase family B multifunctional" evidence="8">
    <location>
        <begin position="383"/>
        <end position="762"/>
    </location>
</feature>
<name>A0ABV8MRN2_9NEIS</name>
<dbReference type="SUPFAM" id="SSF56672">
    <property type="entry name" value="DNA/RNA polymerases"/>
    <property type="match status" value="1"/>
</dbReference>
<dbReference type="RefSeq" id="WP_378166152.1">
    <property type="nucleotide sequence ID" value="NZ_JBHSBU010000001.1"/>
</dbReference>
<comment type="similarity">
    <text evidence="1 7">Belongs to the DNA polymerase type-B family.</text>
</comment>
<comment type="caution">
    <text evidence="10">The sequence shown here is derived from an EMBL/GenBank/DDBJ whole genome shotgun (WGS) entry which is preliminary data.</text>
</comment>
<keyword evidence="11" id="KW-1185">Reference proteome</keyword>
<dbReference type="SMART" id="SM00486">
    <property type="entry name" value="POLBc"/>
    <property type="match status" value="1"/>
</dbReference>
<dbReference type="PANTHER" id="PTHR10322:SF23">
    <property type="entry name" value="DNA POLYMERASE DELTA CATALYTIC SUBUNIT"/>
    <property type="match status" value="1"/>
</dbReference>
<dbReference type="InterPro" id="IPR043502">
    <property type="entry name" value="DNA/RNA_pol_sf"/>
</dbReference>
<evidence type="ECO:0000256" key="2">
    <source>
        <dbReference type="ARBA" id="ARBA00022679"/>
    </source>
</evidence>
<dbReference type="PRINTS" id="PR00106">
    <property type="entry name" value="DNAPOLB"/>
</dbReference>
<evidence type="ECO:0000256" key="7">
    <source>
        <dbReference type="RuleBase" id="RU000442"/>
    </source>
</evidence>
<dbReference type="InterPro" id="IPR006133">
    <property type="entry name" value="DNA-dir_DNA_pol_B_exonuc"/>
</dbReference>
<keyword evidence="7" id="KW-0235">DNA replication</keyword>
<gene>
    <name evidence="10" type="ORF">ACFOW7_16105</name>
</gene>
<dbReference type="PROSITE" id="PS00116">
    <property type="entry name" value="DNA_POLYMERASE_B"/>
    <property type="match status" value="1"/>
</dbReference>
<keyword evidence="3 7" id="KW-0548">Nucleotidyltransferase</keyword>
<dbReference type="SUPFAM" id="SSF53098">
    <property type="entry name" value="Ribonuclease H-like"/>
    <property type="match status" value="1"/>
</dbReference>
<dbReference type="InterPro" id="IPR006172">
    <property type="entry name" value="DNA-dir_DNA_pol_B"/>
</dbReference>
<keyword evidence="4 7" id="KW-0239">DNA-directed DNA polymerase</keyword>
<evidence type="ECO:0000313" key="11">
    <source>
        <dbReference type="Proteomes" id="UP001595791"/>
    </source>
</evidence>
<reference evidence="11" key="1">
    <citation type="journal article" date="2019" name="Int. J. Syst. Evol. Microbiol.">
        <title>The Global Catalogue of Microorganisms (GCM) 10K type strain sequencing project: providing services to taxonomists for standard genome sequencing and annotation.</title>
        <authorList>
            <consortium name="The Broad Institute Genomics Platform"/>
            <consortium name="The Broad Institute Genome Sequencing Center for Infectious Disease"/>
            <person name="Wu L."/>
            <person name="Ma J."/>
        </authorList>
    </citation>
    <scope>NUCLEOTIDE SEQUENCE [LARGE SCALE GENOMIC DNA]</scope>
    <source>
        <strain evidence="11">LMG 29894</strain>
    </source>
</reference>
<dbReference type="Gene3D" id="3.90.1600.10">
    <property type="entry name" value="Palm domain of DNA polymerase"/>
    <property type="match status" value="2"/>
</dbReference>
<dbReference type="InterPro" id="IPR036397">
    <property type="entry name" value="RNaseH_sf"/>
</dbReference>
<dbReference type="Pfam" id="PF03104">
    <property type="entry name" value="DNA_pol_B_exo1"/>
    <property type="match status" value="1"/>
</dbReference>
<dbReference type="Gene3D" id="2.40.50.590">
    <property type="match status" value="1"/>
</dbReference>
<sequence length="788" mass="89688">MENSTSELVDGFILTRSHSDEHGSLSINLWVKTDTGAVYISIPRQFSIFFIETTDLPSIKNLNGATPQKTRNLALRSTARKPVSALYFANHSTARKASRILRELGIACFEDDIRPTDRYLMERHIKGAVRARGTFVEQHPYPIFLADSATATEFIPEFRTLSLDIECSRHGELYCIGLYCESENYKKVLMVGSGAEGWIDWAESEKTLLQRFVEELNRFDPDIIIGWNVIDFDFRLLLERASLHDIALAIARDGSCPELSKREPGRQTKIKIPGRVVIDGIIALRAATYSFPSFSLDNVAQTLLGRRKEISSVTERLETIESYFLNDKLALANYNIVDCLLVAEIFKKTKLLAFLVYRSKLTGVELDRGPSSIAAFTNLYLPKMHRAGYVSGDVLDPNSTSPGGYVLDSRPGIFKNIVVLDFKSLYPSIIRTFLIDPIGMIEADDTPHDVVAGFDGAKFSRSRHILPGLIAELSLEREKAKQAADSARSQAIKILMNSFYGILAAPSCRFFDNKLACSITKRGHQILKQTAAWTEEFGYAVIYGDTDSIFVQFPPEQDSRQCIQQAETLCEKINQRWASVLRDSHFLESHLTLQYDILYRRFFMPTMRAYDEGSKKRYAGMGVVEEHGNLVDKLIFKGLENVRTDWTELAKNFQHQLYECIFYDQDPVPLIEKQLDEILSGALDSALIYTRRIRKPLENYTKTTPPHVRAARLKELRQGERKDKLSQENSHIQYVMTRNGPEPIDNLTAPIDYQHYIDKQIKPIAETILRHIDVKTSFLFDKQLDLFH</sequence>
<dbReference type="Pfam" id="PF00136">
    <property type="entry name" value="DNA_pol_B"/>
    <property type="match status" value="1"/>
</dbReference>
<keyword evidence="2 7" id="KW-0808">Transferase</keyword>
<accession>A0ABV8MRN2</accession>
<evidence type="ECO:0000256" key="6">
    <source>
        <dbReference type="ARBA" id="ARBA00049244"/>
    </source>
</evidence>
<dbReference type="EC" id="2.7.7.7" evidence="7"/>
<dbReference type="InterPro" id="IPR023211">
    <property type="entry name" value="DNA_pol_palm_dom_sf"/>
</dbReference>
<dbReference type="GO" id="GO:0003887">
    <property type="term" value="F:DNA-directed DNA polymerase activity"/>
    <property type="evidence" value="ECO:0007669"/>
    <property type="project" value="UniProtKB-EC"/>
</dbReference>
<dbReference type="InterPro" id="IPR050240">
    <property type="entry name" value="DNA_pol_type-B"/>
</dbReference>
<proteinExistence type="inferred from homology"/>
<evidence type="ECO:0000256" key="5">
    <source>
        <dbReference type="ARBA" id="ARBA00023125"/>
    </source>
</evidence>
<dbReference type="PANTHER" id="PTHR10322">
    <property type="entry name" value="DNA POLYMERASE CATALYTIC SUBUNIT"/>
    <property type="match status" value="1"/>
</dbReference>
<evidence type="ECO:0000259" key="9">
    <source>
        <dbReference type="Pfam" id="PF03104"/>
    </source>
</evidence>